<name>A0A5J5IDX7_9BACT</name>
<reference evidence="7 8" key="1">
    <citation type="submission" date="2019-09" db="EMBL/GenBank/DDBJ databases">
        <title>Draft genome sequence of Ginsengibacter sp. BR5-29.</title>
        <authorList>
            <person name="Im W.-T."/>
        </authorList>
    </citation>
    <scope>NUCLEOTIDE SEQUENCE [LARGE SCALE GENOMIC DNA]</scope>
    <source>
        <strain evidence="7 8">BR5-29</strain>
    </source>
</reference>
<evidence type="ECO:0000256" key="4">
    <source>
        <dbReference type="ARBA" id="ARBA00023284"/>
    </source>
</evidence>
<gene>
    <name evidence="7" type="ORF">FW778_16650</name>
</gene>
<dbReference type="InterPro" id="IPR025380">
    <property type="entry name" value="DUF4369"/>
</dbReference>
<protein>
    <submittedName>
        <fullName evidence="7">AhpC/TSA family protein</fullName>
    </submittedName>
</protein>
<feature type="signal peptide" evidence="5">
    <location>
        <begin position="1"/>
        <end position="19"/>
    </location>
</feature>
<dbReference type="Gene3D" id="3.40.30.10">
    <property type="entry name" value="Glutaredoxin"/>
    <property type="match status" value="1"/>
</dbReference>
<keyword evidence="3" id="KW-1015">Disulfide bond</keyword>
<evidence type="ECO:0000313" key="8">
    <source>
        <dbReference type="Proteomes" id="UP000326903"/>
    </source>
</evidence>
<dbReference type="EMBL" id="VYQF01000005">
    <property type="protein sequence ID" value="KAA9037721.1"/>
    <property type="molecule type" value="Genomic_DNA"/>
</dbReference>
<dbReference type="PANTHER" id="PTHR42852">
    <property type="entry name" value="THIOL:DISULFIDE INTERCHANGE PROTEIN DSBE"/>
    <property type="match status" value="1"/>
</dbReference>
<keyword evidence="4" id="KW-0676">Redox-active center</keyword>
<keyword evidence="8" id="KW-1185">Reference proteome</keyword>
<dbReference type="CDD" id="cd02966">
    <property type="entry name" value="TlpA_like_family"/>
    <property type="match status" value="1"/>
</dbReference>
<dbReference type="InterPro" id="IPR050553">
    <property type="entry name" value="Thioredoxin_ResA/DsbE_sf"/>
</dbReference>
<proteinExistence type="predicted"/>
<evidence type="ECO:0000259" key="6">
    <source>
        <dbReference type="PROSITE" id="PS51352"/>
    </source>
</evidence>
<dbReference type="GO" id="GO:0030313">
    <property type="term" value="C:cell envelope"/>
    <property type="evidence" value="ECO:0007669"/>
    <property type="project" value="UniProtKB-SubCell"/>
</dbReference>
<evidence type="ECO:0000256" key="3">
    <source>
        <dbReference type="ARBA" id="ARBA00023157"/>
    </source>
</evidence>
<dbReference type="Pfam" id="PF14289">
    <property type="entry name" value="DUF4369"/>
    <property type="match status" value="1"/>
</dbReference>
<dbReference type="AlphaFoldDB" id="A0A5J5IDX7"/>
<feature type="domain" description="Thioredoxin" evidence="6">
    <location>
        <begin position="227"/>
        <end position="366"/>
    </location>
</feature>
<evidence type="ECO:0000313" key="7">
    <source>
        <dbReference type="EMBL" id="KAA9037721.1"/>
    </source>
</evidence>
<feature type="chain" id="PRO_5023850618" evidence="5">
    <location>
        <begin position="20"/>
        <end position="366"/>
    </location>
</feature>
<keyword evidence="5" id="KW-0732">Signal</keyword>
<dbReference type="InterPro" id="IPR013766">
    <property type="entry name" value="Thioredoxin_domain"/>
</dbReference>
<dbReference type="Pfam" id="PF00578">
    <property type="entry name" value="AhpC-TSA"/>
    <property type="match status" value="1"/>
</dbReference>
<dbReference type="Proteomes" id="UP000326903">
    <property type="component" value="Unassembled WGS sequence"/>
</dbReference>
<dbReference type="InterPro" id="IPR000866">
    <property type="entry name" value="AhpC/TSA"/>
</dbReference>
<comment type="subcellular location">
    <subcellularLocation>
        <location evidence="1">Cell envelope</location>
    </subcellularLocation>
</comment>
<dbReference type="SUPFAM" id="SSF52833">
    <property type="entry name" value="Thioredoxin-like"/>
    <property type="match status" value="1"/>
</dbReference>
<dbReference type="PANTHER" id="PTHR42852:SF6">
    <property type="entry name" value="THIOL:DISULFIDE INTERCHANGE PROTEIN DSBE"/>
    <property type="match status" value="1"/>
</dbReference>
<sequence>MKKLVFLIGILFLGYISHAQDSSFTINGQLDKIKNGTIFLNIYETDKTIKDSALISDGNFKFTGYVTAPYFATLTMPVKPNDYYTFYIEPVSMNISGRGDSLKLLTVKGSPINDDDKLLQERMKYVTKWEDVNSKVFEKAYKEKNKRVMDSLDEVDNNVLAEKRKVVTEFVKAYPNSMRAAMAIYENYAYYAEASDVQPLYDMLLPQIKNSPKGIEVKKLLDTYSNVAIGKEALEISQSTPDGKTLNLSSLHGKYVLIDFWASWCGPCRRANPGIVDAYNQYKDKGFTIYGVSYDTKKDRWEKAIKDDKLKWNQVSDLQGWKNSTSNQYGIKAIPSNLLLDKDGKIIAKNLFGKQLTDKLSELMKD</sequence>
<evidence type="ECO:0000256" key="1">
    <source>
        <dbReference type="ARBA" id="ARBA00004196"/>
    </source>
</evidence>
<organism evidence="7 8">
    <name type="scientific">Ginsengibacter hankyongi</name>
    <dbReference type="NCBI Taxonomy" id="2607284"/>
    <lineage>
        <taxon>Bacteria</taxon>
        <taxon>Pseudomonadati</taxon>
        <taxon>Bacteroidota</taxon>
        <taxon>Chitinophagia</taxon>
        <taxon>Chitinophagales</taxon>
        <taxon>Chitinophagaceae</taxon>
        <taxon>Ginsengibacter</taxon>
    </lineage>
</organism>
<evidence type="ECO:0000256" key="2">
    <source>
        <dbReference type="ARBA" id="ARBA00022748"/>
    </source>
</evidence>
<dbReference type="GO" id="GO:0017004">
    <property type="term" value="P:cytochrome complex assembly"/>
    <property type="evidence" value="ECO:0007669"/>
    <property type="project" value="UniProtKB-KW"/>
</dbReference>
<comment type="caution">
    <text evidence="7">The sequence shown here is derived from an EMBL/GenBank/DDBJ whole genome shotgun (WGS) entry which is preliminary data.</text>
</comment>
<dbReference type="RefSeq" id="WP_150415955.1">
    <property type="nucleotide sequence ID" value="NZ_VYQF01000005.1"/>
</dbReference>
<keyword evidence="2" id="KW-0201">Cytochrome c-type biogenesis</keyword>
<accession>A0A5J5IDX7</accession>
<dbReference type="InterPro" id="IPR036249">
    <property type="entry name" value="Thioredoxin-like_sf"/>
</dbReference>
<dbReference type="PROSITE" id="PS51352">
    <property type="entry name" value="THIOREDOXIN_2"/>
    <property type="match status" value="1"/>
</dbReference>
<evidence type="ECO:0000256" key="5">
    <source>
        <dbReference type="SAM" id="SignalP"/>
    </source>
</evidence>